<dbReference type="HOGENOM" id="CLU_1865345_0_0_1"/>
<evidence type="ECO:0008006" key="3">
    <source>
        <dbReference type="Google" id="ProtNLM"/>
    </source>
</evidence>
<dbReference type="AlphaFoldDB" id="A0A0D0CRS2"/>
<evidence type="ECO:0000313" key="1">
    <source>
        <dbReference type="EMBL" id="KIK61942.1"/>
    </source>
</evidence>
<sequence length="137" mass="15572">MAHILQYSPPGLSAEQMAVLLSATTAVPPPPPKHPASVPSKPQHRQLNQCSLCHISHSVSKPLRKCSACPIDKYCVCWNPPYWILCLTFVCIQSCKCQRKYWLFHKEKCERNMSNRALWVPGQHIAVEALRKFVAKH</sequence>
<gene>
    <name evidence="1" type="ORF">GYMLUDRAFT_560025</name>
</gene>
<organism evidence="1 2">
    <name type="scientific">Collybiopsis luxurians FD-317 M1</name>
    <dbReference type="NCBI Taxonomy" id="944289"/>
    <lineage>
        <taxon>Eukaryota</taxon>
        <taxon>Fungi</taxon>
        <taxon>Dikarya</taxon>
        <taxon>Basidiomycota</taxon>
        <taxon>Agaricomycotina</taxon>
        <taxon>Agaricomycetes</taxon>
        <taxon>Agaricomycetidae</taxon>
        <taxon>Agaricales</taxon>
        <taxon>Marasmiineae</taxon>
        <taxon>Omphalotaceae</taxon>
        <taxon>Collybiopsis</taxon>
        <taxon>Collybiopsis luxurians</taxon>
    </lineage>
</organism>
<protein>
    <recommendedName>
        <fullName evidence="3">MYND-type domain-containing protein</fullName>
    </recommendedName>
</protein>
<name>A0A0D0CRS2_9AGAR</name>
<proteinExistence type="predicted"/>
<dbReference type="EMBL" id="KN834769">
    <property type="protein sequence ID" value="KIK61942.1"/>
    <property type="molecule type" value="Genomic_DNA"/>
</dbReference>
<dbReference type="Proteomes" id="UP000053593">
    <property type="component" value="Unassembled WGS sequence"/>
</dbReference>
<dbReference type="OrthoDB" id="341421at2759"/>
<accession>A0A0D0CRS2</accession>
<reference evidence="1 2" key="1">
    <citation type="submission" date="2014-04" db="EMBL/GenBank/DDBJ databases">
        <title>Evolutionary Origins and Diversification of the Mycorrhizal Mutualists.</title>
        <authorList>
            <consortium name="DOE Joint Genome Institute"/>
            <consortium name="Mycorrhizal Genomics Consortium"/>
            <person name="Kohler A."/>
            <person name="Kuo A."/>
            <person name="Nagy L.G."/>
            <person name="Floudas D."/>
            <person name="Copeland A."/>
            <person name="Barry K.W."/>
            <person name="Cichocki N."/>
            <person name="Veneault-Fourrey C."/>
            <person name="LaButti K."/>
            <person name="Lindquist E.A."/>
            <person name="Lipzen A."/>
            <person name="Lundell T."/>
            <person name="Morin E."/>
            <person name="Murat C."/>
            <person name="Riley R."/>
            <person name="Ohm R."/>
            <person name="Sun H."/>
            <person name="Tunlid A."/>
            <person name="Henrissat B."/>
            <person name="Grigoriev I.V."/>
            <person name="Hibbett D.S."/>
            <person name="Martin F."/>
        </authorList>
    </citation>
    <scope>NUCLEOTIDE SEQUENCE [LARGE SCALE GENOMIC DNA]</scope>
    <source>
        <strain evidence="1 2">FD-317 M1</strain>
    </source>
</reference>
<evidence type="ECO:0000313" key="2">
    <source>
        <dbReference type="Proteomes" id="UP000053593"/>
    </source>
</evidence>
<keyword evidence="2" id="KW-1185">Reference proteome</keyword>